<dbReference type="PANTHER" id="PTHR43280:SF28">
    <property type="entry name" value="HTH-TYPE TRANSCRIPTIONAL ACTIVATOR RHAS"/>
    <property type="match status" value="1"/>
</dbReference>
<comment type="caution">
    <text evidence="7">The sequence shown here is derived from an EMBL/GenBank/DDBJ whole genome shotgun (WGS) entry which is preliminary data.</text>
</comment>
<dbReference type="Proteomes" id="UP000295008">
    <property type="component" value="Unassembled WGS sequence"/>
</dbReference>
<evidence type="ECO:0000259" key="6">
    <source>
        <dbReference type="PROSITE" id="PS50110"/>
    </source>
</evidence>
<evidence type="ECO:0000256" key="2">
    <source>
        <dbReference type="ARBA" id="ARBA00023125"/>
    </source>
</evidence>
<feature type="modified residue" description="4-aspartylphosphate" evidence="4">
    <location>
        <position position="55"/>
    </location>
</feature>
<protein>
    <submittedName>
        <fullName evidence="7">YesN/AraC family two-component response regulator</fullName>
    </submittedName>
</protein>
<dbReference type="SUPFAM" id="SSF46689">
    <property type="entry name" value="Homeodomain-like"/>
    <property type="match status" value="2"/>
</dbReference>
<dbReference type="AlphaFoldDB" id="A0A4V2QD67"/>
<name>A0A4V2QD67_HYDET</name>
<evidence type="ECO:0000313" key="8">
    <source>
        <dbReference type="Proteomes" id="UP000295008"/>
    </source>
</evidence>
<proteinExistence type="predicted"/>
<organism evidence="7 8">
    <name type="scientific">Hydrogenispora ethanolica</name>
    <dbReference type="NCBI Taxonomy" id="1082276"/>
    <lineage>
        <taxon>Bacteria</taxon>
        <taxon>Bacillati</taxon>
        <taxon>Bacillota</taxon>
        <taxon>Hydrogenispora</taxon>
    </lineage>
</organism>
<dbReference type="CDD" id="cd17536">
    <property type="entry name" value="REC_YesN-like"/>
    <property type="match status" value="1"/>
</dbReference>
<keyword evidence="2" id="KW-0238">DNA-binding</keyword>
<dbReference type="InterPro" id="IPR020449">
    <property type="entry name" value="Tscrpt_reg_AraC-type_HTH"/>
</dbReference>
<feature type="domain" description="HTH araC/xylS-type" evidence="5">
    <location>
        <begin position="421"/>
        <end position="519"/>
    </location>
</feature>
<dbReference type="InterPro" id="IPR018062">
    <property type="entry name" value="HTH_AraC-typ_CS"/>
</dbReference>
<feature type="domain" description="Response regulatory" evidence="6">
    <location>
        <begin position="3"/>
        <end position="120"/>
    </location>
</feature>
<dbReference type="GO" id="GO:0003700">
    <property type="term" value="F:DNA-binding transcription factor activity"/>
    <property type="evidence" value="ECO:0007669"/>
    <property type="project" value="InterPro"/>
</dbReference>
<evidence type="ECO:0000256" key="1">
    <source>
        <dbReference type="ARBA" id="ARBA00023015"/>
    </source>
</evidence>
<dbReference type="SUPFAM" id="SSF52172">
    <property type="entry name" value="CheY-like"/>
    <property type="match status" value="1"/>
</dbReference>
<dbReference type="PRINTS" id="PR00032">
    <property type="entry name" value="HTHARAC"/>
</dbReference>
<dbReference type="Pfam" id="PF12833">
    <property type="entry name" value="HTH_18"/>
    <property type="match status" value="1"/>
</dbReference>
<dbReference type="Gene3D" id="1.10.10.60">
    <property type="entry name" value="Homeodomain-like"/>
    <property type="match status" value="2"/>
</dbReference>
<dbReference type="GO" id="GO:0043565">
    <property type="term" value="F:sequence-specific DNA binding"/>
    <property type="evidence" value="ECO:0007669"/>
    <property type="project" value="InterPro"/>
</dbReference>
<reference evidence="7 8" key="1">
    <citation type="submission" date="2019-03" db="EMBL/GenBank/DDBJ databases">
        <title>Genomic Encyclopedia of Type Strains, Phase IV (KMG-IV): sequencing the most valuable type-strain genomes for metagenomic binning, comparative biology and taxonomic classification.</title>
        <authorList>
            <person name="Goeker M."/>
        </authorList>
    </citation>
    <scope>NUCLEOTIDE SEQUENCE [LARGE SCALE GENOMIC DNA]</scope>
    <source>
        <strain evidence="7 8">LX-B</strain>
    </source>
</reference>
<sequence>MYKILVVDDEKLLRQGLIHLTNWTEHGYIVTGEAANGIEALQFIGTNRPDIVITDIVMPVMGGIELIKKLREDGDNLPVIIVSSYSEFQYVREALQLGAVDYLLKQEISPASLLRVIEKARSKAAENGSDSSKTPSRKEEHLEQLFLSLLTTESMDKKIFFANISAYGFVLRDENLQLILLCPEQAAPWKDIKLNYPAATLKKAVLGCFHPELTPFIFFSSEKVITLLLNTSPADVPRIEAACIQAINQLNSLGNGAYVAALSETYSGIEQTRNIYFKTLPVAQFRFYDHAQLLFKFTEYEGKIDVPIVDYKQLAAWLEKSDFEGLYSSIAGYINFSLENERYFEPYELKKMLVEVFNYLLFYLSESGFEMTDIKENRFQYIKMIEDARSMPELLKDFKNITDLVGIKHTTGVKRYSELITGVIDYIKNNFGKDISLTTASSYLHVNKNYLCDLFKQQTGENFSDYLIHIRLEKAKEILKTSHLSIAVVGEQVGYPNPSYFAQLFKKHLGITPLEYRNLYRK</sequence>
<dbReference type="OrthoDB" id="9794370at2"/>
<dbReference type="InterPro" id="IPR009057">
    <property type="entry name" value="Homeodomain-like_sf"/>
</dbReference>
<dbReference type="PANTHER" id="PTHR43280">
    <property type="entry name" value="ARAC-FAMILY TRANSCRIPTIONAL REGULATOR"/>
    <property type="match status" value="1"/>
</dbReference>
<dbReference type="Pfam" id="PF00072">
    <property type="entry name" value="Response_reg"/>
    <property type="match status" value="1"/>
</dbReference>
<keyword evidence="1" id="KW-0805">Transcription regulation</keyword>
<accession>A0A4V2QD67</accession>
<dbReference type="PROSITE" id="PS01124">
    <property type="entry name" value="HTH_ARAC_FAMILY_2"/>
    <property type="match status" value="1"/>
</dbReference>
<keyword evidence="8" id="KW-1185">Reference proteome</keyword>
<dbReference type="InterPro" id="IPR018060">
    <property type="entry name" value="HTH_AraC"/>
</dbReference>
<dbReference type="SMART" id="SM00342">
    <property type="entry name" value="HTH_ARAC"/>
    <property type="match status" value="1"/>
</dbReference>
<keyword evidence="3" id="KW-0804">Transcription</keyword>
<evidence type="ECO:0000313" key="7">
    <source>
        <dbReference type="EMBL" id="TCL62587.1"/>
    </source>
</evidence>
<dbReference type="Gene3D" id="3.40.50.2300">
    <property type="match status" value="1"/>
</dbReference>
<dbReference type="EMBL" id="SLUN01000024">
    <property type="protein sequence ID" value="TCL62587.1"/>
    <property type="molecule type" value="Genomic_DNA"/>
</dbReference>
<dbReference type="PROSITE" id="PS00041">
    <property type="entry name" value="HTH_ARAC_FAMILY_1"/>
    <property type="match status" value="1"/>
</dbReference>
<dbReference type="RefSeq" id="WP_132015650.1">
    <property type="nucleotide sequence ID" value="NZ_SLUN01000024.1"/>
</dbReference>
<dbReference type="InterPro" id="IPR001789">
    <property type="entry name" value="Sig_transdc_resp-reg_receiver"/>
</dbReference>
<dbReference type="InterPro" id="IPR011006">
    <property type="entry name" value="CheY-like_superfamily"/>
</dbReference>
<keyword evidence="4" id="KW-0597">Phosphoprotein</keyword>
<gene>
    <name evidence="7" type="ORF">EDC14_102454</name>
</gene>
<evidence type="ECO:0000256" key="3">
    <source>
        <dbReference type="ARBA" id="ARBA00023163"/>
    </source>
</evidence>
<dbReference type="GO" id="GO:0000160">
    <property type="term" value="P:phosphorelay signal transduction system"/>
    <property type="evidence" value="ECO:0007669"/>
    <property type="project" value="InterPro"/>
</dbReference>
<dbReference type="PROSITE" id="PS50110">
    <property type="entry name" value="RESPONSE_REGULATORY"/>
    <property type="match status" value="1"/>
</dbReference>
<dbReference type="SMART" id="SM00448">
    <property type="entry name" value="REC"/>
    <property type="match status" value="1"/>
</dbReference>
<evidence type="ECO:0000259" key="5">
    <source>
        <dbReference type="PROSITE" id="PS01124"/>
    </source>
</evidence>
<evidence type="ECO:0000256" key="4">
    <source>
        <dbReference type="PROSITE-ProRule" id="PRU00169"/>
    </source>
</evidence>